<dbReference type="Gene3D" id="3.10.290.30">
    <property type="entry name" value="MM3350-like"/>
    <property type="match status" value="1"/>
</dbReference>
<dbReference type="Proteomes" id="UP000824175">
    <property type="component" value="Unassembled WGS sequence"/>
</dbReference>
<name>A0A9D1L1G5_9FIRM</name>
<dbReference type="InterPro" id="IPR024047">
    <property type="entry name" value="MM3350-like_sf"/>
</dbReference>
<dbReference type="AlphaFoldDB" id="A0A9D1L1G5"/>
<accession>A0A9D1L1G5</accession>
<organism evidence="2 3">
    <name type="scientific">Candidatus Fimiplasma intestinipullorum</name>
    <dbReference type="NCBI Taxonomy" id="2840825"/>
    <lineage>
        <taxon>Bacteria</taxon>
        <taxon>Bacillati</taxon>
        <taxon>Bacillota</taxon>
        <taxon>Clostridia</taxon>
        <taxon>Eubacteriales</taxon>
        <taxon>Candidatus Fimiplasma</taxon>
    </lineage>
</organism>
<dbReference type="SUPFAM" id="SSF159941">
    <property type="entry name" value="MM3350-like"/>
    <property type="match status" value="1"/>
</dbReference>
<reference evidence="2" key="1">
    <citation type="submission" date="2020-10" db="EMBL/GenBank/DDBJ databases">
        <authorList>
            <person name="Gilroy R."/>
        </authorList>
    </citation>
    <scope>NUCLEOTIDE SEQUENCE</scope>
    <source>
        <strain evidence="2">CHK195-11698</strain>
    </source>
</reference>
<dbReference type="EMBL" id="DVMJ01000064">
    <property type="protein sequence ID" value="HIU13932.1"/>
    <property type="molecule type" value="Genomic_DNA"/>
</dbReference>
<proteinExistence type="predicted"/>
<gene>
    <name evidence="2" type="ORF">IAD15_07685</name>
</gene>
<dbReference type="InterPro" id="IPR012912">
    <property type="entry name" value="Plasmid_pRiA4b_Orf3-like"/>
</dbReference>
<evidence type="ECO:0000313" key="3">
    <source>
        <dbReference type="Proteomes" id="UP000824175"/>
    </source>
</evidence>
<feature type="domain" description="Plasmid pRiA4b Orf3-like" evidence="1">
    <location>
        <begin position="85"/>
        <end position="214"/>
    </location>
</feature>
<reference evidence="2" key="2">
    <citation type="journal article" date="2021" name="PeerJ">
        <title>Extensive microbial diversity within the chicken gut microbiome revealed by metagenomics and culture.</title>
        <authorList>
            <person name="Gilroy R."/>
            <person name="Ravi A."/>
            <person name="Getino M."/>
            <person name="Pursley I."/>
            <person name="Horton D.L."/>
            <person name="Alikhan N.F."/>
            <person name="Baker D."/>
            <person name="Gharbi K."/>
            <person name="Hall N."/>
            <person name="Watson M."/>
            <person name="Adriaenssens E.M."/>
            <person name="Foster-Nyarko E."/>
            <person name="Jarju S."/>
            <person name="Secka A."/>
            <person name="Antonio M."/>
            <person name="Oren A."/>
            <person name="Chaudhuri R.R."/>
            <person name="La Ragione R."/>
            <person name="Hildebrand F."/>
            <person name="Pallen M.J."/>
        </authorList>
    </citation>
    <scope>NUCLEOTIDE SEQUENCE</scope>
    <source>
        <strain evidence="2">CHK195-11698</strain>
    </source>
</reference>
<comment type="caution">
    <text evidence="2">The sequence shown here is derived from an EMBL/GenBank/DDBJ whole genome shotgun (WGS) entry which is preliminary data.</text>
</comment>
<dbReference type="Pfam" id="PF07929">
    <property type="entry name" value="PRiA4_ORF3"/>
    <property type="match status" value="1"/>
</dbReference>
<evidence type="ECO:0000259" key="1">
    <source>
        <dbReference type="Pfam" id="PF07929"/>
    </source>
</evidence>
<evidence type="ECO:0000313" key="2">
    <source>
        <dbReference type="EMBL" id="HIU13932.1"/>
    </source>
</evidence>
<sequence length="297" mass="34841">MFSLFFSEYLDHCVEALLNSSDQRIQKVIQTIAQNEEAYEDTIRELVYRFTVHHIEDFTEPERIDDLLQEYIIHLSQFLEKTQRIYIIEVRLRGLEQQLWRLIRVPASFTVADLCYLVFACMRISEPQDFVFGHRDQLFYGGDVERVEQYTHQSDKLFPAILFPVALLHLHKNSKMSLLYDLNDEFIFELIVKEVVKTDALNDVEQARVIAGQGFGIMNLGHEDLINLFNDLSTFTMSDLLAPSMTLFQGMLDLKSINDVLIRDMETLRDLYESDLELIDDDAEDEDDIDEMIPWFC</sequence>
<protein>
    <recommendedName>
        <fullName evidence="1">Plasmid pRiA4b Orf3-like domain-containing protein</fullName>
    </recommendedName>
</protein>